<dbReference type="FunFam" id="3.40.50.300:FF:000483">
    <property type="entry name" value="Sensor histidine kinase KdpD"/>
    <property type="match status" value="1"/>
</dbReference>
<dbReference type="InterPro" id="IPR003661">
    <property type="entry name" value="HisK_dim/P_dom"/>
</dbReference>
<dbReference type="InterPro" id="IPR003594">
    <property type="entry name" value="HATPase_dom"/>
</dbReference>
<dbReference type="GO" id="GO:0000155">
    <property type="term" value="F:phosphorelay sensor kinase activity"/>
    <property type="evidence" value="ECO:0007669"/>
    <property type="project" value="InterPro"/>
</dbReference>
<dbReference type="Pfam" id="PF00512">
    <property type="entry name" value="HisKA"/>
    <property type="match status" value="1"/>
</dbReference>
<evidence type="ECO:0000256" key="8">
    <source>
        <dbReference type="ARBA" id="ARBA00022777"/>
    </source>
</evidence>
<dbReference type="InterPro" id="IPR036097">
    <property type="entry name" value="HisK_dim/P_sf"/>
</dbReference>
<dbReference type="Gene3D" id="1.10.287.130">
    <property type="match status" value="1"/>
</dbReference>
<dbReference type="InterPro" id="IPR014729">
    <property type="entry name" value="Rossmann-like_a/b/a_fold"/>
</dbReference>
<dbReference type="SUPFAM" id="SSF47384">
    <property type="entry name" value="Homodimeric domain of signal transducing histidine kinase"/>
    <property type="match status" value="1"/>
</dbReference>
<evidence type="ECO:0000256" key="9">
    <source>
        <dbReference type="ARBA" id="ARBA00022840"/>
    </source>
</evidence>
<dbReference type="Pfam" id="PF02518">
    <property type="entry name" value="HATPase_c"/>
    <property type="match status" value="1"/>
</dbReference>
<dbReference type="CDD" id="cd00075">
    <property type="entry name" value="HATPase"/>
    <property type="match status" value="1"/>
</dbReference>
<proteinExistence type="predicted"/>
<dbReference type="SMART" id="SM00387">
    <property type="entry name" value="HATPase_c"/>
    <property type="match status" value="1"/>
</dbReference>
<dbReference type="InterPro" id="IPR005467">
    <property type="entry name" value="His_kinase_dom"/>
</dbReference>
<dbReference type="PRINTS" id="PR00344">
    <property type="entry name" value="BCTRLSENSOR"/>
</dbReference>
<dbReference type="GO" id="GO:0005737">
    <property type="term" value="C:cytoplasm"/>
    <property type="evidence" value="ECO:0007669"/>
    <property type="project" value="UniProtKB-ARBA"/>
</dbReference>
<keyword evidence="4" id="KW-0597">Phosphoprotein</keyword>
<dbReference type="Gene3D" id="3.40.50.300">
    <property type="entry name" value="P-loop containing nucleotide triphosphate hydrolases"/>
    <property type="match status" value="1"/>
</dbReference>
<dbReference type="Pfam" id="PF13492">
    <property type="entry name" value="GAF_3"/>
    <property type="match status" value="1"/>
</dbReference>
<dbReference type="Gene3D" id="3.40.50.620">
    <property type="entry name" value="HUPs"/>
    <property type="match status" value="1"/>
</dbReference>
<dbReference type="Proteomes" id="UP000094828">
    <property type="component" value="Unassembled WGS sequence"/>
</dbReference>
<evidence type="ECO:0000256" key="1">
    <source>
        <dbReference type="ARBA" id="ARBA00000085"/>
    </source>
</evidence>
<dbReference type="PANTHER" id="PTHR45569">
    <property type="entry name" value="SENSOR PROTEIN KDPD"/>
    <property type="match status" value="1"/>
</dbReference>
<dbReference type="InterPro" id="IPR052023">
    <property type="entry name" value="Histidine_kinase_KdpD"/>
</dbReference>
<dbReference type="GO" id="GO:0042802">
    <property type="term" value="F:identical protein binding"/>
    <property type="evidence" value="ECO:0007669"/>
    <property type="project" value="UniProtKB-ARBA"/>
</dbReference>
<dbReference type="SMART" id="SM00388">
    <property type="entry name" value="HisKA"/>
    <property type="match status" value="1"/>
</dbReference>
<dbReference type="InterPro" id="IPR029016">
    <property type="entry name" value="GAF-like_dom_sf"/>
</dbReference>
<dbReference type="Gene3D" id="3.30.565.10">
    <property type="entry name" value="Histidine kinase-like ATPase, C-terminal domain"/>
    <property type="match status" value="1"/>
</dbReference>
<dbReference type="InterPro" id="IPR006016">
    <property type="entry name" value="UspA"/>
</dbReference>
<gene>
    <name evidence="16" type="ORF">A6X21_04470</name>
</gene>
<dbReference type="CDD" id="cd00082">
    <property type="entry name" value="HisKA"/>
    <property type="match status" value="1"/>
</dbReference>
<evidence type="ECO:0000313" key="16">
    <source>
        <dbReference type="EMBL" id="ODA34905.1"/>
    </source>
</evidence>
<feature type="transmembrane region" description="Helical" evidence="14">
    <location>
        <begin position="396"/>
        <end position="417"/>
    </location>
</feature>
<feature type="transmembrane region" description="Helical" evidence="14">
    <location>
        <begin position="447"/>
        <end position="464"/>
    </location>
</feature>
<evidence type="ECO:0000313" key="17">
    <source>
        <dbReference type="Proteomes" id="UP000094828"/>
    </source>
</evidence>
<dbReference type="Pfam" id="PF00582">
    <property type="entry name" value="Usp"/>
    <property type="match status" value="1"/>
</dbReference>
<dbReference type="InterPro" id="IPR004358">
    <property type="entry name" value="Sig_transdc_His_kin-like_C"/>
</dbReference>
<dbReference type="Pfam" id="PF13493">
    <property type="entry name" value="DUF4118"/>
    <property type="match status" value="1"/>
</dbReference>
<name>A0A1C3ENW1_9PLAN</name>
<dbReference type="FunFam" id="3.30.565.10:FF:000042">
    <property type="entry name" value="Two-component sensor histidine kinase KdpD"/>
    <property type="match status" value="1"/>
</dbReference>
<feature type="transmembrane region" description="Helical" evidence="14">
    <location>
        <begin position="476"/>
        <end position="497"/>
    </location>
</feature>
<dbReference type="GO" id="GO:0005886">
    <property type="term" value="C:plasma membrane"/>
    <property type="evidence" value="ECO:0007669"/>
    <property type="project" value="TreeGrafter"/>
</dbReference>
<dbReference type="InterPro" id="IPR038318">
    <property type="entry name" value="KdpD_sf"/>
</dbReference>
<comment type="function">
    <text evidence="13">Member of the two-component regulatory system KdpD/KdpE involved in the regulation of the kdp operon. KdpD may function as a membrane-associated protein kinase that phosphorylates KdpE in response to environmental signals.</text>
</comment>
<dbReference type="InterPro" id="IPR036890">
    <property type="entry name" value="HATPase_C_sf"/>
</dbReference>
<keyword evidence="17" id="KW-1185">Reference proteome</keyword>
<dbReference type="AlphaFoldDB" id="A0A1C3ENW1"/>
<dbReference type="InterPro" id="IPR027417">
    <property type="entry name" value="P-loop_NTPase"/>
</dbReference>
<dbReference type="PANTHER" id="PTHR45569:SF1">
    <property type="entry name" value="SENSOR PROTEIN KDPD"/>
    <property type="match status" value="1"/>
</dbReference>
<evidence type="ECO:0000256" key="4">
    <source>
        <dbReference type="ARBA" id="ARBA00022553"/>
    </source>
</evidence>
<dbReference type="RefSeq" id="WP_068846422.1">
    <property type="nucleotide sequence ID" value="NZ_LYDR01000039.1"/>
</dbReference>
<organism evidence="16 17">
    <name type="scientific">Planctopirus hydrillae</name>
    <dbReference type="NCBI Taxonomy" id="1841610"/>
    <lineage>
        <taxon>Bacteria</taxon>
        <taxon>Pseudomonadati</taxon>
        <taxon>Planctomycetota</taxon>
        <taxon>Planctomycetia</taxon>
        <taxon>Planctomycetales</taxon>
        <taxon>Planctomycetaceae</taxon>
        <taxon>Planctopirus</taxon>
    </lineage>
</organism>
<dbReference type="PROSITE" id="PS50109">
    <property type="entry name" value="HIS_KIN"/>
    <property type="match status" value="1"/>
</dbReference>
<dbReference type="InterPro" id="IPR003852">
    <property type="entry name" value="Sig_transdc_His_kinase_KdpD_N"/>
</dbReference>
<keyword evidence="10 14" id="KW-1133">Transmembrane helix</keyword>
<evidence type="ECO:0000256" key="2">
    <source>
        <dbReference type="ARBA" id="ARBA00004141"/>
    </source>
</evidence>
<dbReference type="GO" id="GO:0005524">
    <property type="term" value="F:ATP binding"/>
    <property type="evidence" value="ECO:0007669"/>
    <property type="project" value="UniProtKB-KW"/>
</dbReference>
<evidence type="ECO:0000256" key="5">
    <source>
        <dbReference type="ARBA" id="ARBA00022679"/>
    </source>
</evidence>
<dbReference type="EMBL" id="LYDR01000039">
    <property type="protein sequence ID" value="ODA34905.1"/>
    <property type="molecule type" value="Genomic_DNA"/>
</dbReference>
<dbReference type="CDD" id="cd01987">
    <property type="entry name" value="USP_KdpD-like"/>
    <property type="match status" value="1"/>
</dbReference>
<reference evidence="16 17" key="1">
    <citation type="submission" date="2016-05" db="EMBL/GenBank/DDBJ databases">
        <title>Genomic and physiological characterization of Planctopirus sp. isolated from fresh water lake.</title>
        <authorList>
            <person name="Subhash Y."/>
            <person name="Ramana C."/>
        </authorList>
    </citation>
    <scope>NUCLEOTIDE SEQUENCE [LARGE SCALE GENOMIC DNA]</scope>
    <source>
        <strain evidence="16 17">JC280</strain>
    </source>
</reference>
<evidence type="ECO:0000256" key="13">
    <source>
        <dbReference type="ARBA" id="ARBA00057300"/>
    </source>
</evidence>
<accession>A0A1C3ENW1</accession>
<dbReference type="InterPro" id="IPR003018">
    <property type="entry name" value="GAF"/>
</dbReference>
<dbReference type="Pfam" id="PF02702">
    <property type="entry name" value="KdpD"/>
    <property type="match status" value="1"/>
</dbReference>
<dbReference type="InterPro" id="IPR025201">
    <property type="entry name" value="KdpD_TM"/>
</dbReference>
<feature type="domain" description="Histidine kinase" evidence="15">
    <location>
        <begin position="672"/>
        <end position="887"/>
    </location>
</feature>
<dbReference type="SUPFAM" id="SSF55781">
    <property type="entry name" value="GAF domain-like"/>
    <property type="match status" value="1"/>
</dbReference>
<evidence type="ECO:0000256" key="11">
    <source>
        <dbReference type="ARBA" id="ARBA00023012"/>
    </source>
</evidence>
<keyword evidence="12 14" id="KW-0472">Membrane</keyword>
<keyword evidence="5" id="KW-0808">Transferase</keyword>
<dbReference type="EC" id="2.7.13.3" evidence="3"/>
<dbReference type="OrthoDB" id="9806130at2"/>
<keyword evidence="6 14" id="KW-0812">Transmembrane</keyword>
<comment type="catalytic activity">
    <reaction evidence="1">
        <text>ATP + protein L-histidine = ADP + protein N-phospho-L-histidine.</text>
        <dbReference type="EC" id="2.7.13.3"/>
    </reaction>
</comment>
<protein>
    <recommendedName>
        <fullName evidence="3">histidine kinase</fullName>
        <ecNumber evidence="3">2.7.13.3</ecNumber>
    </recommendedName>
</protein>
<keyword evidence="7" id="KW-0547">Nucleotide-binding</keyword>
<keyword evidence="11" id="KW-0902">Two-component regulatory system</keyword>
<sequence length="895" mass="97690">MPDARPNPDDLLARVQAEDTESTRGSLKVFFGYAAGVGKTYTMLENAQRAKTAGREVVVGYVEPHGRPETEALLAGLEVLPLREHEYRGVKLRDFDVDAALARNPNLLLVDELAHTNAVGCRHEKRWQDVEELLDAGINVWTTLNVQHIESLNDVIGQITGVTVRETVPDRVFDLADDLELVDITPEELLIRLKGGKVYVSEQAQRAIQSFFQKSNLTALRELSLRQAARRVHTDVESARREKAAIQPWATAERLLVCVGPSPTTARVIRTARRMAAALDAPWLAVSVDLTGEPASSPRKQQVSQHFRLAERLGAETVTLAGQDFTETILDYARSRNVTKILIGKTNQPRWRRLLIGTVVDDVLEKSGDIDVYVIRGVEEKTAHVPTRTTATIKKLPYFCAIGLVSLTGLLAYGLRFLHLADAEANTVMLFLAAVAWTAFRYGRGPAVFASVLAVLVFDFFFVPPFHTFAVADTQYVVTFVVMLVIGLVISTLTSRLRSQIENTRLRERRTSSLYELGKQLSSLYGKVFLVGAAGGKVAEMLGGEVAIYLRQPSGPPELAFGNDTIIARHVVSLPVAQWVIEHDQLAGAGTNTLPNAAALFFPLTGSQGTHGAIAIRVPDTERLLDPEFRRLLDACANQLALALERDQLAIEAANARIQAEAEQVRSSLLSSVSHDLKTPLAAIAGASSSLLEATSLDEETRRQLLETVADEAARLNRLLENILQMSKLDAGAATPLCQWHVLEELVGSALHRTRRELAQHEVAVQLSSELPLLYVDGLLMEQVFVNLFENAARYTPEGTKVTIRAALDGEHMRIAISDLGPGLPAGAEERIFDKFYRASPTADGGRGSGLGLAICRAIIKAHGGTLVAANRPGGGAEFVIRLPVSKDAPQVVVE</sequence>
<evidence type="ECO:0000256" key="10">
    <source>
        <dbReference type="ARBA" id="ARBA00022989"/>
    </source>
</evidence>
<evidence type="ECO:0000256" key="3">
    <source>
        <dbReference type="ARBA" id="ARBA00012438"/>
    </source>
</evidence>
<dbReference type="Gene3D" id="3.30.450.40">
    <property type="match status" value="1"/>
</dbReference>
<dbReference type="STRING" id="1841610.A6X21_04470"/>
<dbReference type="SUPFAM" id="SSF52402">
    <property type="entry name" value="Adenine nucleotide alpha hydrolases-like"/>
    <property type="match status" value="1"/>
</dbReference>
<dbReference type="SUPFAM" id="SSF55874">
    <property type="entry name" value="ATPase domain of HSP90 chaperone/DNA topoisomerase II/histidine kinase"/>
    <property type="match status" value="1"/>
</dbReference>
<evidence type="ECO:0000256" key="12">
    <source>
        <dbReference type="ARBA" id="ARBA00023136"/>
    </source>
</evidence>
<comment type="subcellular location">
    <subcellularLocation>
        <location evidence="2">Membrane</location>
        <topology evidence="2">Multi-pass membrane protein</topology>
    </subcellularLocation>
</comment>
<comment type="caution">
    <text evidence="16">The sequence shown here is derived from an EMBL/GenBank/DDBJ whole genome shotgun (WGS) entry which is preliminary data.</text>
</comment>
<evidence type="ECO:0000256" key="6">
    <source>
        <dbReference type="ARBA" id="ARBA00022692"/>
    </source>
</evidence>
<keyword evidence="9" id="KW-0067">ATP-binding</keyword>
<evidence type="ECO:0000259" key="15">
    <source>
        <dbReference type="PROSITE" id="PS50109"/>
    </source>
</evidence>
<keyword evidence="8 16" id="KW-0418">Kinase</keyword>
<evidence type="ECO:0000256" key="14">
    <source>
        <dbReference type="SAM" id="Phobius"/>
    </source>
</evidence>
<dbReference type="Gene3D" id="1.20.120.620">
    <property type="entry name" value="Backbone structure of the membrane domain of e. Coli histidine kinase receptor kdpd"/>
    <property type="match status" value="1"/>
</dbReference>
<evidence type="ECO:0000256" key="7">
    <source>
        <dbReference type="ARBA" id="ARBA00022741"/>
    </source>
</evidence>